<dbReference type="InterPro" id="IPR011006">
    <property type="entry name" value="CheY-like_superfamily"/>
</dbReference>
<dbReference type="CDD" id="cd00383">
    <property type="entry name" value="trans_reg_C"/>
    <property type="match status" value="1"/>
</dbReference>
<dbReference type="GO" id="GO:0032993">
    <property type="term" value="C:protein-DNA complex"/>
    <property type="evidence" value="ECO:0007669"/>
    <property type="project" value="TreeGrafter"/>
</dbReference>
<dbReference type="Pfam" id="PF00072">
    <property type="entry name" value="Response_reg"/>
    <property type="match status" value="1"/>
</dbReference>
<evidence type="ECO:0000259" key="4">
    <source>
        <dbReference type="PROSITE" id="PS50110"/>
    </source>
</evidence>
<feature type="domain" description="Response regulatory" evidence="4">
    <location>
        <begin position="2"/>
        <end position="115"/>
    </location>
</feature>
<dbReference type="SMART" id="SM00862">
    <property type="entry name" value="Trans_reg_C"/>
    <property type="match status" value="1"/>
</dbReference>
<dbReference type="EMBL" id="JAGTUU010000006">
    <property type="protein sequence ID" value="MBS0125675.1"/>
    <property type="molecule type" value="Genomic_DNA"/>
</dbReference>
<dbReference type="InterPro" id="IPR036388">
    <property type="entry name" value="WH-like_DNA-bd_sf"/>
</dbReference>
<evidence type="ECO:0000259" key="5">
    <source>
        <dbReference type="PROSITE" id="PS51755"/>
    </source>
</evidence>
<feature type="modified residue" description="4-aspartylphosphate" evidence="2">
    <location>
        <position position="51"/>
    </location>
</feature>
<dbReference type="PANTHER" id="PTHR48111:SF36">
    <property type="entry name" value="TRANSCRIPTIONAL REGULATORY PROTEIN CUTR"/>
    <property type="match status" value="1"/>
</dbReference>
<organism evidence="6 7">
    <name type="scientific">Thetidibacter halocola</name>
    <dbReference type="NCBI Taxonomy" id="2827239"/>
    <lineage>
        <taxon>Bacteria</taxon>
        <taxon>Pseudomonadati</taxon>
        <taxon>Pseudomonadota</taxon>
        <taxon>Alphaproteobacteria</taxon>
        <taxon>Rhodobacterales</taxon>
        <taxon>Roseobacteraceae</taxon>
        <taxon>Thetidibacter</taxon>
    </lineage>
</organism>
<dbReference type="PROSITE" id="PS50110">
    <property type="entry name" value="RESPONSE_REGULATORY"/>
    <property type="match status" value="1"/>
</dbReference>
<accession>A0A8J7WDM2</accession>
<reference evidence="6" key="1">
    <citation type="submission" date="2021-04" db="EMBL/GenBank/DDBJ databases">
        <authorList>
            <person name="Yoon J."/>
        </authorList>
    </citation>
    <scope>NUCLEOTIDE SEQUENCE</scope>
    <source>
        <strain evidence="6">KMU-90</strain>
    </source>
</reference>
<dbReference type="Gene3D" id="1.10.10.10">
    <property type="entry name" value="Winged helix-like DNA-binding domain superfamily/Winged helix DNA-binding domain"/>
    <property type="match status" value="1"/>
</dbReference>
<dbReference type="Gene3D" id="3.40.50.2300">
    <property type="match status" value="1"/>
</dbReference>
<dbReference type="RefSeq" id="WP_212537632.1">
    <property type="nucleotide sequence ID" value="NZ_JAGTUU010000006.1"/>
</dbReference>
<dbReference type="GO" id="GO:0006355">
    <property type="term" value="P:regulation of DNA-templated transcription"/>
    <property type="evidence" value="ECO:0007669"/>
    <property type="project" value="InterPro"/>
</dbReference>
<keyword evidence="7" id="KW-1185">Reference proteome</keyword>
<gene>
    <name evidence="6" type="ORF">KB874_16435</name>
</gene>
<proteinExistence type="predicted"/>
<keyword evidence="1 3" id="KW-0238">DNA-binding</keyword>
<dbReference type="SMART" id="SM00448">
    <property type="entry name" value="REC"/>
    <property type="match status" value="1"/>
</dbReference>
<protein>
    <submittedName>
        <fullName evidence="6">Response regulator transcription factor</fullName>
    </submittedName>
</protein>
<dbReference type="Gene3D" id="6.10.250.690">
    <property type="match status" value="1"/>
</dbReference>
<dbReference type="SUPFAM" id="SSF52172">
    <property type="entry name" value="CheY-like"/>
    <property type="match status" value="1"/>
</dbReference>
<dbReference type="InterPro" id="IPR001789">
    <property type="entry name" value="Sig_transdc_resp-reg_receiver"/>
</dbReference>
<feature type="DNA-binding region" description="OmpR/PhoB-type" evidence="3">
    <location>
        <begin position="123"/>
        <end position="221"/>
    </location>
</feature>
<dbReference type="GO" id="GO:0005829">
    <property type="term" value="C:cytosol"/>
    <property type="evidence" value="ECO:0007669"/>
    <property type="project" value="TreeGrafter"/>
</dbReference>
<comment type="caution">
    <text evidence="6">The sequence shown here is derived from an EMBL/GenBank/DDBJ whole genome shotgun (WGS) entry which is preliminary data.</text>
</comment>
<evidence type="ECO:0000313" key="7">
    <source>
        <dbReference type="Proteomes" id="UP000681356"/>
    </source>
</evidence>
<feature type="domain" description="OmpR/PhoB-type" evidence="5">
    <location>
        <begin position="123"/>
        <end position="221"/>
    </location>
</feature>
<evidence type="ECO:0000256" key="1">
    <source>
        <dbReference type="ARBA" id="ARBA00023125"/>
    </source>
</evidence>
<dbReference type="Pfam" id="PF00486">
    <property type="entry name" value="Trans_reg_C"/>
    <property type="match status" value="1"/>
</dbReference>
<dbReference type="Proteomes" id="UP000681356">
    <property type="component" value="Unassembled WGS sequence"/>
</dbReference>
<evidence type="ECO:0000256" key="3">
    <source>
        <dbReference type="PROSITE-ProRule" id="PRU01091"/>
    </source>
</evidence>
<dbReference type="PANTHER" id="PTHR48111">
    <property type="entry name" value="REGULATOR OF RPOS"/>
    <property type="match status" value="1"/>
</dbReference>
<evidence type="ECO:0000256" key="2">
    <source>
        <dbReference type="PROSITE-ProRule" id="PRU00169"/>
    </source>
</evidence>
<evidence type="ECO:0000313" key="6">
    <source>
        <dbReference type="EMBL" id="MBS0125675.1"/>
    </source>
</evidence>
<dbReference type="GO" id="GO:0000156">
    <property type="term" value="F:phosphorelay response regulator activity"/>
    <property type="evidence" value="ECO:0007669"/>
    <property type="project" value="TreeGrafter"/>
</dbReference>
<dbReference type="AlphaFoldDB" id="A0A8J7WDM2"/>
<name>A0A8J7WDM2_9RHOB</name>
<dbReference type="PROSITE" id="PS51755">
    <property type="entry name" value="OMPR_PHOB"/>
    <property type="match status" value="1"/>
</dbReference>
<dbReference type="GO" id="GO:0000976">
    <property type="term" value="F:transcription cis-regulatory region binding"/>
    <property type="evidence" value="ECO:0007669"/>
    <property type="project" value="TreeGrafter"/>
</dbReference>
<keyword evidence="2" id="KW-0597">Phosphoprotein</keyword>
<dbReference type="InterPro" id="IPR001867">
    <property type="entry name" value="OmpR/PhoB-type_DNA-bd"/>
</dbReference>
<sequence>MRTLLVEDHPALAEAIAGGLARAGFAVDVAGSIAEATEAVSLAAYDLAILDLGLPDGNGLDLLRRWQDQGGFPTIVMTARGALGDRVAGLDSGADDYVVKPVEIPELVARCRAILRRPGNREGVVLTAGCIRLDTSNREALCHEQPLALGRREMSVLEALVRRQNKVVPRTVLVEALYDRETEVTPNAVDAAVSRLRRGLTDAGADVSLRTIRGVGWMLSTGAP</sequence>
<dbReference type="InterPro" id="IPR039420">
    <property type="entry name" value="WalR-like"/>
</dbReference>